<dbReference type="Pfam" id="PF00535">
    <property type="entry name" value="Glycos_transf_2"/>
    <property type="match status" value="1"/>
</dbReference>
<dbReference type="CDD" id="cd02511">
    <property type="entry name" value="Beta4Glucosyltransferase"/>
    <property type="match status" value="1"/>
</dbReference>
<evidence type="ECO:0000256" key="1">
    <source>
        <dbReference type="ARBA" id="ARBA00038494"/>
    </source>
</evidence>
<dbReference type="KEGG" id="bgz:XH91_27565"/>
<dbReference type="AlphaFoldDB" id="A0AAE5X4W2"/>
<evidence type="ECO:0000259" key="2">
    <source>
        <dbReference type="Pfam" id="PF00535"/>
    </source>
</evidence>
<name>A0AAE5X4W2_9BRAD</name>
<comment type="similarity">
    <text evidence="1">Belongs to the glycosyltransferase 2 family. WaaE/KdtX subfamily.</text>
</comment>
<dbReference type="InterPro" id="IPR001173">
    <property type="entry name" value="Glyco_trans_2-like"/>
</dbReference>
<dbReference type="PANTHER" id="PTHR43630:SF2">
    <property type="entry name" value="GLYCOSYLTRANSFERASE"/>
    <property type="match status" value="1"/>
</dbReference>
<evidence type="ECO:0000313" key="3">
    <source>
        <dbReference type="EMBL" id="QAU48738.1"/>
    </source>
</evidence>
<dbReference type="InterPro" id="IPR029044">
    <property type="entry name" value="Nucleotide-diphossugar_trans"/>
</dbReference>
<gene>
    <name evidence="3" type="ORF">XH91_27565</name>
</gene>
<proteinExistence type="inferred from homology"/>
<feature type="domain" description="Glycosyltransferase 2-like" evidence="2">
    <location>
        <begin position="8"/>
        <end position="128"/>
    </location>
</feature>
<dbReference type="RefSeq" id="WP_128953500.1">
    <property type="nucleotide sequence ID" value="NZ_CP030053.1"/>
</dbReference>
<sequence>MTDGLLTAIILTKNEELHITRCIESVRGCASRVVVVDSYSSDRTVELAQSAGAEVFQRAFRHQADQFNWALDNCKVSSAWTMRIDADEYVDPQLSSEISRSINMAPAAFTGLTVTRYLTFSGRVIRHGGVSPQQQLRIWRTGTGRIENRWMDEHAVLSHGEIGSVPGALIDDNKKDVSSWVDKHDRYATREMIDFLNAEYRFFLEDDTMASAAEAKSKRIKKQTLYNKAPLLYRAVALFLYRYIFRLGFLDGSEGLSFNLFQTLWYRYLVDLKIIEARKLIADHGVEEFKRTLKQRHGFEL</sequence>
<dbReference type="Proteomes" id="UP000288972">
    <property type="component" value="Chromosome"/>
</dbReference>
<dbReference type="EMBL" id="CP030053">
    <property type="protein sequence ID" value="QAU48738.1"/>
    <property type="molecule type" value="Genomic_DNA"/>
</dbReference>
<dbReference type="PANTHER" id="PTHR43630">
    <property type="entry name" value="POLY-BETA-1,6-N-ACETYL-D-GLUCOSAMINE SYNTHASE"/>
    <property type="match status" value="1"/>
</dbReference>
<reference evidence="3 4" key="1">
    <citation type="submission" date="2018-06" db="EMBL/GenBank/DDBJ databases">
        <title>Comparative genomics of rhizobia nodulating Arachis hypogaea in China.</title>
        <authorList>
            <person name="Li Y."/>
        </authorList>
    </citation>
    <scope>NUCLEOTIDE SEQUENCE [LARGE SCALE GENOMIC DNA]</scope>
    <source>
        <strain evidence="3 4">CCBAU 51670</strain>
    </source>
</reference>
<dbReference type="SUPFAM" id="SSF53448">
    <property type="entry name" value="Nucleotide-diphospho-sugar transferases"/>
    <property type="match status" value="1"/>
</dbReference>
<protein>
    <submittedName>
        <fullName evidence="3">Glycosyltransferase family 2 protein</fullName>
    </submittedName>
</protein>
<dbReference type="Gene3D" id="3.90.550.10">
    <property type="entry name" value="Spore Coat Polysaccharide Biosynthesis Protein SpsA, Chain A"/>
    <property type="match status" value="1"/>
</dbReference>
<accession>A0AAE5X4W2</accession>
<evidence type="ECO:0000313" key="4">
    <source>
        <dbReference type="Proteomes" id="UP000288972"/>
    </source>
</evidence>
<organism evidence="3 4">
    <name type="scientific">Bradyrhizobium guangzhouense</name>
    <dbReference type="NCBI Taxonomy" id="1325095"/>
    <lineage>
        <taxon>Bacteria</taxon>
        <taxon>Pseudomonadati</taxon>
        <taxon>Pseudomonadota</taxon>
        <taxon>Alphaproteobacteria</taxon>
        <taxon>Hyphomicrobiales</taxon>
        <taxon>Nitrobacteraceae</taxon>
        <taxon>Bradyrhizobium</taxon>
    </lineage>
</organism>